<evidence type="ECO:0008006" key="3">
    <source>
        <dbReference type="Google" id="ProtNLM"/>
    </source>
</evidence>
<dbReference type="EMBL" id="JABTTQ020003353">
    <property type="protein sequence ID" value="KAK6118072.1"/>
    <property type="molecule type" value="Genomic_DNA"/>
</dbReference>
<dbReference type="PANTHER" id="PTHR47481:SF30">
    <property type="entry name" value="CCHC-TYPE DOMAIN-CONTAINING PROTEIN"/>
    <property type="match status" value="1"/>
</dbReference>
<dbReference type="Proteomes" id="UP001318860">
    <property type="component" value="Unassembled WGS sequence"/>
</dbReference>
<accession>A0ABR0U6C4</accession>
<reference evidence="1 2" key="1">
    <citation type="journal article" date="2021" name="Comput. Struct. Biotechnol. J.">
        <title>De novo genome assembly of the potent medicinal plant Rehmannia glutinosa using nanopore technology.</title>
        <authorList>
            <person name="Ma L."/>
            <person name="Dong C."/>
            <person name="Song C."/>
            <person name="Wang X."/>
            <person name="Zheng X."/>
            <person name="Niu Y."/>
            <person name="Chen S."/>
            <person name="Feng W."/>
        </authorList>
    </citation>
    <scope>NUCLEOTIDE SEQUENCE [LARGE SCALE GENOMIC DNA]</scope>
    <source>
        <strain evidence="1">DH-2019</strain>
    </source>
</reference>
<comment type="caution">
    <text evidence="1">The sequence shown here is derived from an EMBL/GenBank/DDBJ whole genome shotgun (WGS) entry which is preliminary data.</text>
</comment>
<sequence length="307" mass="34213">MCAHALIGSFAIQREYFVVLRNMIEHILFVIIAPQTTTNSAPDQTIQLQAQLVTVKLNENNHLVWKQQVLAAIRGYGLEPFIDGTKKTPEPYLTGSSQEQRTPNPAYSSWMRQDQLLVSWLLSTLSEGVLITTVGKNTSKEIWDCLEAGFASQNQAKVMQYKLQLQTVKKGNSSMREYLGKIKSLCDLLTSSGSQVSEAEHISHILLGLGSEYDAVMISITTRAVPCTLMEAYSILLSFENRIENSENIGNDNSPFSKELEIEEEGMEEMEISEAGEEDLASIITDPDVRYAIIIIIQQTNVSTDVT</sequence>
<name>A0ABR0U6C4_REHGL</name>
<proteinExistence type="predicted"/>
<organism evidence="1 2">
    <name type="scientific">Rehmannia glutinosa</name>
    <name type="common">Chinese foxglove</name>
    <dbReference type="NCBI Taxonomy" id="99300"/>
    <lineage>
        <taxon>Eukaryota</taxon>
        <taxon>Viridiplantae</taxon>
        <taxon>Streptophyta</taxon>
        <taxon>Embryophyta</taxon>
        <taxon>Tracheophyta</taxon>
        <taxon>Spermatophyta</taxon>
        <taxon>Magnoliopsida</taxon>
        <taxon>eudicotyledons</taxon>
        <taxon>Gunneridae</taxon>
        <taxon>Pentapetalae</taxon>
        <taxon>asterids</taxon>
        <taxon>lamiids</taxon>
        <taxon>Lamiales</taxon>
        <taxon>Orobanchaceae</taxon>
        <taxon>Rehmannieae</taxon>
        <taxon>Rehmannia</taxon>
    </lineage>
</organism>
<evidence type="ECO:0000313" key="1">
    <source>
        <dbReference type="EMBL" id="KAK6118072.1"/>
    </source>
</evidence>
<gene>
    <name evidence="1" type="ORF">DH2020_048186</name>
</gene>
<protein>
    <recommendedName>
        <fullName evidence="3">Retrotransposon Copia-like N-terminal domain-containing protein</fullName>
    </recommendedName>
</protein>
<keyword evidence="2" id="KW-1185">Reference proteome</keyword>
<dbReference type="Pfam" id="PF14223">
    <property type="entry name" value="Retrotran_gag_2"/>
    <property type="match status" value="1"/>
</dbReference>
<dbReference type="PANTHER" id="PTHR47481">
    <property type="match status" value="1"/>
</dbReference>
<evidence type="ECO:0000313" key="2">
    <source>
        <dbReference type="Proteomes" id="UP001318860"/>
    </source>
</evidence>